<proteinExistence type="inferred from homology"/>
<dbReference type="AlphaFoldDB" id="A0A852T5F0"/>
<dbReference type="GO" id="GO:0042602">
    <property type="term" value="F:riboflavin reductase (NADPH) activity"/>
    <property type="evidence" value="ECO:0007669"/>
    <property type="project" value="TreeGrafter"/>
</dbReference>
<evidence type="ECO:0000313" key="4">
    <source>
        <dbReference type="EMBL" id="NYD75720.1"/>
    </source>
</evidence>
<dbReference type="InterPro" id="IPR002563">
    <property type="entry name" value="Flavin_Rdtase-like_dom"/>
</dbReference>
<dbReference type="RefSeq" id="WP_246298088.1">
    <property type="nucleotide sequence ID" value="NZ_BAAAPX010000001.1"/>
</dbReference>
<keyword evidence="5" id="KW-1185">Reference proteome</keyword>
<evidence type="ECO:0000259" key="3">
    <source>
        <dbReference type="SMART" id="SM00903"/>
    </source>
</evidence>
<protein>
    <submittedName>
        <fullName evidence="4">Flavin reductase (DIM6/NTAB) family NADH-FMN oxidoreductase RutF</fullName>
    </submittedName>
</protein>
<evidence type="ECO:0000256" key="1">
    <source>
        <dbReference type="ARBA" id="ARBA00008898"/>
    </source>
</evidence>
<keyword evidence="2" id="KW-0560">Oxidoreductase</keyword>
<evidence type="ECO:0000313" key="5">
    <source>
        <dbReference type="Proteomes" id="UP000589620"/>
    </source>
</evidence>
<dbReference type="SMART" id="SM00903">
    <property type="entry name" value="Flavin_Reduct"/>
    <property type="match status" value="1"/>
</dbReference>
<dbReference type="PANTHER" id="PTHR30466:SF11">
    <property type="entry name" value="FLAVIN-DEPENDENT MONOOXYGENASE, REDUCTASE SUBUNIT HSAB"/>
    <property type="match status" value="1"/>
</dbReference>
<name>A0A852T5F0_9MICO</name>
<dbReference type="PANTHER" id="PTHR30466">
    <property type="entry name" value="FLAVIN REDUCTASE"/>
    <property type="match status" value="1"/>
</dbReference>
<comment type="caution">
    <text evidence="4">The sequence shown here is derived from an EMBL/GenBank/DDBJ whole genome shotgun (WGS) entry which is preliminary data.</text>
</comment>
<dbReference type="GO" id="GO:0010181">
    <property type="term" value="F:FMN binding"/>
    <property type="evidence" value="ECO:0007669"/>
    <property type="project" value="InterPro"/>
</dbReference>
<gene>
    <name evidence="4" type="ORF">BJ963_003239</name>
</gene>
<dbReference type="Proteomes" id="UP000589620">
    <property type="component" value="Unassembled WGS sequence"/>
</dbReference>
<dbReference type="InterPro" id="IPR012349">
    <property type="entry name" value="Split_barrel_FMN-bd"/>
</dbReference>
<evidence type="ECO:0000256" key="2">
    <source>
        <dbReference type="ARBA" id="ARBA00023002"/>
    </source>
</evidence>
<sequence length="170" mass="18471">MTLTYDFTSDPEEMRAAFAGFPSGVAALAAMIGEEPVVMIASSFSVGVSYDPPMVSFAARRSSTTWPDLAAAPTIGVSILGEDHAGKTRQLASRDKQNRLRGVRKAELPSGAVFLEGSPTWLECVVEHCYPAGDHDIIVLRVLSMMSDELPAPIVWHQRKVKVLSERDQP</sequence>
<dbReference type="EMBL" id="JACCBJ010000001">
    <property type="protein sequence ID" value="NYD75720.1"/>
    <property type="molecule type" value="Genomic_DNA"/>
</dbReference>
<dbReference type="Gene3D" id="2.30.110.10">
    <property type="entry name" value="Electron Transport, Fmn-binding Protein, Chain A"/>
    <property type="match status" value="1"/>
</dbReference>
<comment type="similarity">
    <text evidence="1">Belongs to the non-flavoprotein flavin reductase family.</text>
</comment>
<accession>A0A852T5F0</accession>
<reference evidence="4 5" key="1">
    <citation type="submission" date="2020-07" db="EMBL/GenBank/DDBJ databases">
        <title>Sequencing the genomes of 1000 actinobacteria strains.</title>
        <authorList>
            <person name="Klenk H.-P."/>
        </authorList>
    </citation>
    <scope>NUCLEOTIDE SEQUENCE [LARGE SCALE GENOMIC DNA]</scope>
    <source>
        <strain evidence="4 5">DSM 23871</strain>
    </source>
</reference>
<dbReference type="InterPro" id="IPR050268">
    <property type="entry name" value="NADH-dep_flavin_reductase"/>
</dbReference>
<dbReference type="SUPFAM" id="SSF50475">
    <property type="entry name" value="FMN-binding split barrel"/>
    <property type="match status" value="1"/>
</dbReference>
<feature type="domain" description="Flavin reductase like" evidence="3">
    <location>
        <begin position="18"/>
        <end position="163"/>
    </location>
</feature>
<dbReference type="Pfam" id="PF01613">
    <property type="entry name" value="Flavin_Reduct"/>
    <property type="match status" value="1"/>
</dbReference>
<organism evidence="4 5">
    <name type="scientific">Leifsonia soli</name>
    <dbReference type="NCBI Taxonomy" id="582665"/>
    <lineage>
        <taxon>Bacteria</taxon>
        <taxon>Bacillati</taxon>
        <taxon>Actinomycetota</taxon>
        <taxon>Actinomycetes</taxon>
        <taxon>Micrococcales</taxon>
        <taxon>Microbacteriaceae</taxon>
        <taxon>Leifsonia</taxon>
    </lineage>
</organism>